<dbReference type="Pfam" id="PF25455">
    <property type="entry name" value="Beta-barrel_CAF17_C"/>
    <property type="match status" value="1"/>
</dbReference>
<dbReference type="Proteomes" id="UP000011729">
    <property type="component" value="Chromosome"/>
</dbReference>
<keyword evidence="1" id="KW-0809">Transit peptide</keyword>
<evidence type="ECO:0000313" key="4">
    <source>
        <dbReference type="Proteomes" id="UP000011729"/>
    </source>
</evidence>
<dbReference type="KEGG" id="baus:BAnh1_04410"/>
<dbReference type="EMBL" id="CP003123">
    <property type="protein sequence ID" value="AGF74322.1"/>
    <property type="molecule type" value="Genomic_DNA"/>
</dbReference>
<dbReference type="Gene3D" id="3.30.1360.120">
    <property type="entry name" value="Probable tRNA modification gtpase trme, domain 1"/>
    <property type="match status" value="1"/>
</dbReference>
<dbReference type="InterPro" id="IPR027266">
    <property type="entry name" value="TrmE/GcvT-like"/>
</dbReference>
<gene>
    <name evidence="3" type="ordered locus">BAnh1_04410</name>
</gene>
<dbReference type="eggNOG" id="COG0354">
    <property type="taxonomic scope" value="Bacteria"/>
</dbReference>
<organism evidence="3 4">
    <name type="scientific">Bartonella australis (strain Aust/NH1)</name>
    <dbReference type="NCBI Taxonomy" id="1094489"/>
    <lineage>
        <taxon>Bacteria</taxon>
        <taxon>Pseudomonadati</taxon>
        <taxon>Pseudomonadota</taxon>
        <taxon>Alphaproteobacteria</taxon>
        <taxon>Hyphomicrobiales</taxon>
        <taxon>Bartonellaceae</taxon>
        <taxon>Bartonella</taxon>
    </lineage>
</organism>
<sequence>MVEKQNALSLKNRKIIKVTGEEATHFLQVLITTDIKKMRPQELLPGALLSPQGKVVADFLISKINKGYMIDIDALLADSFQKRLMLYKLRKEIEITQPLQKDITICWENKISISDSVLSFSDKRFPIKEKVLRYYGKTSLSAPKRNDNWDRMRIRYAIAESGHDYEIGKVFPHDINYDQINGLALNKGCYIGQEVISRMHHRKIIRRRLLIVKSRYNLTPGSTVTAGAKKLGQLGTCATNEALALMRIDHVKDAMNENIQITVDNLPVTINIPENVNFTFPESTAETADG</sequence>
<dbReference type="STRING" id="1094489.BAnh1_04410"/>
<dbReference type="Gene3D" id="2.40.30.160">
    <property type="match status" value="1"/>
</dbReference>
<evidence type="ECO:0000259" key="2">
    <source>
        <dbReference type="Pfam" id="PF25455"/>
    </source>
</evidence>
<keyword evidence="3" id="KW-0808">Transferase</keyword>
<name>M1NXX0_BARAA</name>
<dbReference type="GO" id="GO:0032259">
    <property type="term" value="P:methylation"/>
    <property type="evidence" value="ECO:0007669"/>
    <property type="project" value="UniProtKB-KW"/>
</dbReference>
<reference evidence="3 4" key="1">
    <citation type="journal article" date="2013" name="PLoS Genet.">
        <title>A gene transfer agent and a dynamic repertoire of secretion systems hold the keys to the explosive radiation of the emerging pathogen Bartonella.</title>
        <authorList>
            <person name="Guy L."/>
            <person name="Nystedt B."/>
            <person name="Toft C."/>
            <person name="Zaremba-Niedzwiedzka K."/>
            <person name="Berglund E.C."/>
            <person name="Granberg F."/>
            <person name="Naslund K."/>
            <person name="Eriksson A.S."/>
            <person name="Andersson S.G."/>
        </authorList>
    </citation>
    <scope>NUCLEOTIDE SEQUENCE [LARGE SCALE GENOMIC DNA]</scope>
    <source>
        <strain evidence="3 4">Aust/NH1</strain>
    </source>
</reference>
<dbReference type="OrthoDB" id="9796287at2"/>
<dbReference type="NCBIfam" id="TIGR03317">
    <property type="entry name" value="ygfZ_signature"/>
    <property type="match status" value="1"/>
</dbReference>
<dbReference type="InterPro" id="IPR017703">
    <property type="entry name" value="YgfZ/GCV_T_CS"/>
</dbReference>
<dbReference type="PANTHER" id="PTHR22602">
    <property type="entry name" value="TRANSFERASE CAF17, MITOCHONDRIAL-RELATED"/>
    <property type="match status" value="1"/>
</dbReference>
<feature type="domain" description="CAF17 C-terminal" evidence="2">
    <location>
        <begin position="206"/>
        <end position="276"/>
    </location>
</feature>
<keyword evidence="4" id="KW-1185">Reference proteome</keyword>
<evidence type="ECO:0000313" key="3">
    <source>
        <dbReference type="EMBL" id="AGF74322.1"/>
    </source>
</evidence>
<evidence type="ECO:0000256" key="1">
    <source>
        <dbReference type="ARBA" id="ARBA00022946"/>
    </source>
</evidence>
<dbReference type="RefSeq" id="WP_015397830.1">
    <property type="nucleotide sequence ID" value="NC_020300.1"/>
</dbReference>
<dbReference type="HOGENOM" id="CLU_007884_7_1_5"/>
<dbReference type="AlphaFoldDB" id="M1NXX0"/>
<accession>M1NXX0</accession>
<dbReference type="PANTHER" id="PTHR22602:SF0">
    <property type="entry name" value="TRANSFERASE CAF17, MITOCHONDRIAL-RELATED"/>
    <property type="match status" value="1"/>
</dbReference>
<dbReference type="SUPFAM" id="SSF103025">
    <property type="entry name" value="Folate-binding domain"/>
    <property type="match status" value="1"/>
</dbReference>
<keyword evidence="3" id="KW-0489">Methyltransferase</keyword>
<dbReference type="PIRSF" id="PIRSF006487">
    <property type="entry name" value="GcvT"/>
    <property type="match status" value="1"/>
</dbReference>
<dbReference type="PATRIC" id="fig|1094489.3.peg.547"/>
<proteinExistence type="predicted"/>
<dbReference type="GO" id="GO:0016226">
    <property type="term" value="P:iron-sulfur cluster assembly"/>
    <property type="evidence" value="ECO:0007669"/>
    <property type="project" value="TreeGrafter"/>
</dbReference>
<protein>
    <submittedName>
        <fullName evidence="3">Aminomethyltransferase</fullName>
    </submittedName>
</protein>
<dbReference type="InterPro" id="IPR057460">
    <property type="entry name" value="CAF17_C"/>
</dbReference>
<dbReference type="InterPro" id="IPR045179">
    <property type="entry name" value="YgfZ/GcvT"/>
</dbReference>
<dbReference type="GO" id="GO:0008168">
    <property type="term" value="F:methyltransferase activity"/>
    <property type="evidence" value="ECO:0007669"/>
    <property type="project" value="UniProtKB-KW"/>
</dbReference>